<dbReference type="InterPro" id="IPR005790">
    <property type="entry name" value="DNA_polIII_delta"/>
</dbReference>
<evidence type="ECO:0000256" key="4">
    <source>
        <dbReference type="ARBA" id="ARBA00022695"/>
    </source>
</evidence>
<dbReference type="Gene3D" id="1.20.272.10">
    <property type="match status" value="1"/>
</dbReference>
<evidence type="ECO:0000256" key="1">
    <source>
        <dbReference type="ARBA" id="ARBA00012417"/>
    </source>
</evidence>
<dbReference type="GO" id="GO:0003887">
    <property type="term" value="F:DNA-directed DNA polymerase activity"/>
    <property type="evidence" value="ECO:0007669"/>
    <property type="project" value="UniProtKB-UniRule"/>
</dbReference>
<dbReference type="GO" id="GO:0006261">
    <property type="term" value="P:DNA-templated DNA replication"/>
    <property type="evidence" value="ECO:0007669"/>
    <property type="project" value="TreeGrafter"/>
</dbReference>
<dbReference type="EMBL" id="FMSV02000135">
    <property type="protein sequence ID" value="SEH04918.1"/>
    <property type="molecule type" value="Genomic_DNA"/>
</dbReference>
<dbReference type="InterPro" id="IPR010372">
    <property type="entry name" value="DNA_pol3_delta_N"/>
</dbReference>
<name>A0A1H6F412_9GAMM</name>
<evidence type="ECO:0000256" key="7">
    <source>
        <dbReference type="ARBA" id="ARBA00034754"/>
    </source>
</evidence>
<evidence type="ECO:0000256" key="8">
    <source>
        <dbReference type="ARBA" id="ARBA00049244"/>
    </source>
</evidence>
<dbReference type="InterPro" id="IPR027417">
    <property type="entry name" value="P-loop_NTPase"/>
</dbReference>
<dbReference type="SUPFAM" id="SSF48019">
    <property type="entry name" value="post-AAA+ oligomerization domain-like"/>
    <property type="match status" value="1"/>
</dbReference>
<dbReference type="Pfam" id="PF06144">
    <property type="entry name" value="DNA_pol3_delta"/>
    <property type="match status" value="1"/>
</dbReference>
<evidence type="ECO:0000256" key="9">
    <source>
        <dbReference type="NCBIfam" id="TIGR01128"/>
    </source>
</evidence>
<dbReference type="Gene3D" id="1.10.8.60">
    <property type="match status" value="1"/>
</dbReference>
<dbReference type="Proteomes" id="UP000236724">
    <property type="component" value="Unassembled WGS sequence"/>
</dbReference>
<comment type="similarity">
    <text evidence="7">Belongs to the DNA polymerase HolA subunit family.</text>
</comment>
<keyword evidence="5" id="KW-0235">DNA replication</keyword>
<feature type="domain" description="DNA polymerase III delta N-terminal" evidence="10">
    <location>
        <begin position="21"/>
        <end position="137"/>
    </location>
</feature>
<dbReference type="Gene3D" id="3.40.50.300">
    <property type="entry name" value="P-loop containing nucleotide triphosphate hydrolases"/>
    <property type="match status" value="1"/>
</dbReference>
<dbReference type="InterPro" id="IPR008921">
    <property type="entry name" value="DNA_pol3_clamp-load_cplx_C"/>
</dbReference>
<feature type="domain" description="DNA polymerase III subunit delta C-terminal" evidence="11">
    <location>
        <begin position="215"/>
        <end position="335"/>
    </location>
</feature>
<dbReference type="SUPFAM" id="SSF52540">
    <property type="entry name" value="P-loop containing nucleoside triphosphate hydrolases"/>
    <property type="match status" value="1"/>
</dbReference>
<keyword evidence="6" id="KW-0239">DNA-directed DNA polymerase</keyword>
<keyword evidence="3 12" id="KW-0808">Transferase</keyword>
<evidence type="ECO:0000256" key="6">
    <source>
        <dbReference type="ARBA" id="ARBA00022932"/>
    </source>
</evidence>
<evidence type="ECO:0000256" key="2">
    <source>
        <dbReference type="ARBA" id="ARBA00017703"/>
    </source>
</evidence>
<dbReference type="PANTHER" id="PTHR34388">
    <property type="entry name" value="DNA POLYMERASE III SUBUNIT DELTA"/>
    <property type="match status" value="1"/>
</dbReference>
<keyword evidence="4 12" id="KW-0548">Nucleotidyltransferase</keyword>
<accession>A0A1H6F412</accession>
<dbReference type="NCBIfam" id="TIGR01128">
    <property type="entry name" value="holA"/>
    <property type="match status" value="1"/>
</dbReference>
<evidence type="ECO:0000313" key="13">
    <source>
        <dbReference type="Proteomes" id="UP000236724"/>
    </source>
</evidence>
<reference evidence="12 13" key="1">
    <citation type="submission" date="2016-10" db="EMBL/GenBank/DDBJ databases">
        <authorList>
            <person name="de Groot N.N."/>
        </authorList>
    </citation>
    <scope>NUCLEOTIDE SEQUENCE [LARGE SCALE GENOMIC DNA]</scope>
    <source>
        <strain evidence="12">MBHS1</strain>
    </source>
</reference>
<gene>
    <name evidence="12" type="primary">holA</name>
    <name evidence="12" type="ORF">MBHS_00771</name>
</gene>
<dbReference type="GO" id="GO:0003677">
    <property type="term" value="F:DNA binding"/>
    <property type="evidence" value="ECO:0007669"/>
    <property type="project" value="InterPro"/>
</dbReference>
<keyword evidence="13" id="KW-1185">Reference proteome</keyword>
<dbReference type="RefSeq" id="WP_177428205.1">
    <property type="nucleotide sequence ID" value="NZ_FMSV02000135.1"/>
</dbReference>
<dbReference type="Pfam" id="PF14840">
    <property type="entry name" value="DNA_pol3_delt_C"/>
    <property type="match status" value="1"/>
</dbReference>
<dbReference type="PANTHER" id="PTHR34388:SF1">
    <property type="entry name" value="DNA POLYMERASE III SUBUNIT DELTA"/>
    <property type="match status" value="1"/>
</dbReference>
<evidence type="ECO:0000259" key="11">
    <source>
        <dbReference type="Pfam" id="PF14840"/>
    </source>
</evidence>
<dbReference type="InterPro" id="IPR032780">
    <property type="entry name" value="DNA_pol3_delt_C"/>
</dbReference>
<protein>
    <recommendedName>
        <fullName evidence="2 9">DNA polymerase III subunit delta</fullName>
        <ecNumber evidence="1 9">2.7.7.7</ecNumber>
    </recommendedName>
</protein>
<evidence type="ECO:0000256" key="5">
    <source>
        <dbReference type="ARBA" id="ARBA00022705"/>
    </source>
</evidence>
<dbReference type="EC" id="2.7.7.7" evidence="1 9"/>
<evidence type="ECO:0000313" key="12">
    <source>
        <dbReference type="EMBL" id="SEH04918.1"/>
    </source>
</evidence>
<dbReference type="CDD" id="cd18138">
    <property type="entry name" value="HLD_clamp_pol_III_delta"/>
    <property type="match status" value="1"/>
</dbReference>
<evidence type="ECO:0000259" key="10">
    <source>
        <dbReference type="Pfam" id="PF06144"/>
    </source>
</evidence>
<evidence type="ECO:0000256" key="3">
    <source>
        <dbReference type="ARBA" id="ARBA00022679"/>
    </source>
</evidence>
<proteinExistence type="inferred from homology"/>
<sequence length="342" mass="38863">MKIKAEQLHQHLQHKALSACYLIAGEEPLQKQECMDAIRQSATAQGFTQRSVFVVDKQFDWSLLLEETANLSLFADRRILELRLGDKGPSKEGAKTLVQYLQNPSPEHLLLLSSGKLSLANQKTKWYQAIDKNGLILSVYPIEARRLPQWITQRLQKQGLKASADAINLIAQRCEGHLLAANQEIEKLALLYPQQTIDAQQILEAVTDHARFGVFEWLDTVLSGNQRRVARQLAKLQQEGIEAIFISSLLEQKIQILCQLALARQQGRSLDSVFSQLRVWKMQQTPLKKALSRSAQVNYWYQCLQHSLYIDRIIKGIEPGNTWDELMQLGLKVAGGRLMDTI</sequence>
<dbReference type="AlphaFoldDB" id="A0A1H6F412"/>
<dbReference type="GO" id="GO:0009360">
    <property type="term" value="C:DNA polymerase III complex"/>
    <property type="evidence" value="ECO:0007669"/>
    <property type="project" value="UniProtKB-UniRule"/>
</dbReference>
<organism evidence="12 13">
    <name type="scientific">Candidatus Venteria ishoeyi</name>
    <dbReference type="NCBI Taxonomy" id="1899563"/>
    <lineage>
        <taxon>Bacteria</taxon>
        <taxon>Pseudomonadati</taxon>
        <taxon>Pseudomonadota</taxon>
        <taxon>Gammaproteobacteria</taxon>
        <taxon>Thiotrichales</taxon>
        <taxon>Thiotrichaceae</taxon>
        <taxon>Venteria</taxon>
    </lineage>
</organism>
<comment type="catalytic activity">
    <reaction evidence="8">
        <text>DNA(n) + a 2'-deoxyribonucleoside 5'-triphosphate = DNA(n+1) + diphosphate</text>
        <dbReference type="Rhea" id="RHEA:22508"/>
        <dbReference type="Rhea" id="RHEA-COMP:17339"/>
        <dbReference type="Rhea" id="RHEA-COMP:17340"/>
        <dbReference type="ChEBI" id="CHEBI:33019"/>
        <dbReference type="ChEBI" id="CHEBI:61560"/>
        <dbReference type="ChEBI" id="CHEBI:173112"/>
        <dbReference type="EC" id="2.7.7.7"/>
    </reaction>
</comment>